<feature type="transmembrane region" description="Helical" evidence="7">
    <location>
        <begin position="35"/>
        <end position="52"/>
    </location>
</feature>
<evidence type="ECO:0000256" key="4">
    <source>
        <dbReference type="ARBA" id="ARBA00022692"/>
    </source>
</evidence>
<dbReference type="GO" id="GO:0005794">
    <property type="term" value="C:Golgi apparatus"/>
    <property type="evidence" value="ECO:0007669"/>
    <property type="project" value="TreeGrafter"/>
</dbReference>
<reference evidence="8" key="1">
    <citation type="journal article" date="2021" name="Front. Plant Sci.">
        <title>Chromosome-Scale Genome Assembly for Chinese Sour Jujube and Insights Into Its Genome Evolution and Domestication Signature.</title>
        <authorList>
            <person name="Shen L.-Y."/>
            <person name="Luo H."/>
            <person name="Wang X.-L."/>
            <person name="Wang X.-M."/>
            <person name="Qiu X.-J."/>
            <person name="Liu H."/>
            <person name="Zhou S.-S."/>
            <person name="Jia K.-H."/>
            <person name="Nie S."/>
            <person name="Bao Y.-T."/>
            <person name="Zhang R.-G."/>
            <person name="Yun Q.-Z."/>
            <person name="Chai Y.-H."/>
            <person name="Lu J.-Y."/>
            <person name="Li Y."/>
            <person name="Zhao S.-W."/>
            <person name="Mao J.-F."/>
            <person name="Jia S.-G."/>
            <person name="Mao Y.-M."/>
        </authorList>
    </citation>
    <scope>NUCLEOTIDE SEQUENCE</scope>
    <source>
        <strain evidence="8">AT0</strain>
        <tissue evidence="8">Leaf</tissue>
    </source>
</reference>
<name>A0A978UR07_ZIZJJ</name>
<evidence type="ECO:0000256" key="5">
    <source>
        <dbReference type="ARBA" id="ARBA00022989"/>
    </source>
</evidence>
<evidence type="ECO:0000256" key="7">
    <source>
        <dbReference type="RuleBase" id="RU363107"/>
    </source>
</evidence>
<keyword evidence="6 7" id="KW-0472">Membrane</keyword>
<dbReference type="InterPro" id="IPR004895">
    <property type="entry name" value="Prenylated_rab_accept_PRA1"/>
</dbReference>
<evidence type="ECO:0000313" key="8">
    <source>
        <dbReference type="EMBL" id="KAH7517307.1"/>
    </source>
</evidence>
<feature type="transmembrane region" description="Helical" evidence="7">
    <location>
        <begin position="224"/>
        <end position="245"/>
    </location>
</feature>
<dbReference type="GO" id="GO:0016020">
    <property type="term" value="C:membrane"/>
    <property type="evidence" value="ECO:0007669"/>
    <property type="project" value="UniProtKB-SubCell"/>
</dbReference>
<accession>A0A978UR07</accession>
<comment type="caution">
    <text evidence="7">Lacks conserved residue(s) required for the propagation of feature annotation.</text>
</comment>
<proteinExistence type="inferred from homology"/>
<keyword evidence="7" id="KW-0813">Transport</keyword>
<comment type="similarity">
    <text evidence="3 7">Belongs to the PRA1 family.</text>
</comment>
<dbReference type="Proteomes" id="UP000813462">
    <property type="component" value="Unassembled WGS sequence"/>
</dbReference>
<sequence length="287" mass="32441">MALSLEQDQEAHLLEFFNCPSTFGEAMMRLKHNLYYFRISYSIVILFILFTSLLWNPLAIVVFTIFFVGWLVGYCCNDDPIELINCNVDCRGFLAVLWVLTLFALISTGFWLNVLVSISIGFVLVGIHALFRCTDDLYSLRSVSNMALSIPKSLGEAGRRMKHNVCYYHTSYAILVFFIFFLILSGNEENPIVLIFIHCIVDVIAILAVVRFLTTWALLLLDAVWLNCLVSILIGSALAGLHALFWETEDVQRLDHDDQEADHQDRELLEEVVGNPTTTATASDVAD</sequence>
<feature type="transmembrane region" description="Helical" evidence="7">
    <location>
        <begin position="58"/>
        <end position="76"/>
    </location>
</feature>
<protein>
    <recommendedName>
        <fullName evidence="7">PRA1 family protein</fullName>
    </recommendedName>
</protein>
<evidence type="ECO:0000256" key="3">
    <source>
        <dbReference type="ARBA" id="ARBA00006483"/>
    </source>
</evidence>
<gene>
    <name evidence="8" type="ORF">FEM48_Zijuj09G0049500</name>
</gene>
<dbReference type="PANTHER" id="PTHR19317:SF84">
    <property type="entry name" value="PRA1 FAMILY PROTEIN"/>
    <property type="match status" value="1"/>
</dbReference>
<evidence type="ECO:0000256" key="1">
    <source>
        <dbReference type="ARBA" id="ARBA00002501"/>
    </source>
</evidence>
<feature type="transmembrane region" description="Helical" evidence="7">
    <location>
        <begin position="112"/>
        <end position="131"/>
    </location>
</feature>
<dbReference type="EMBL" id="JAEACU010000009">
    <property type="protein sequence ID" value="KAH7517307.1"/>
    <property type="molecule type" value="Genomic_DNA"/>
</dbReference>
<feature type="transmembrane region" description="Helical" evidence="7">
    <location>
        <begin position="88"/>
        <end position="106"/>
    </location>
</feature>
<feature type="transmembrane region" description="Helical" evidence="7">
    <location>
        <begin position="165"/>
        <end position="186"/>
    </location>
</feature>
<comment type="subcellular location">
    <subcellularLocation>
        <location evidence="2">Endomembrane system</location>
        <topology evidence="2">Multi-pass membrane protein</topology>
    </subcellularLocation>
    <subcellularLocation>
        <location evidence="7">Membrane</location>
        <topology evidence="7">Multi-pass membrane protein</topology>
    </subcellularLocation>
</comment>
<evidence type="ECO:0000256" key="2">
    <source>
        <dbReference type="ARBA" id="ARBA00004127"/>
    </source>
</evidence>
<keyword evidence="5 7" id="KW-1133">Transmembrane helix</keyword>
<comment type="function">
    <text evidence="1 7">May be involved in both secretory and endocytic intracellular trafficking in the endosomal/prevacuolar compartments.</text>
</comment>
<dbReference type="AlphaFoldDB" id="A0A978UR07"/>
<organism evidence="8 9">
    <name type="scientific">Ziziphus jujuba var. spinosa</name>
    <dbReference type="NCBI Taxonomy" id="714518"/>
    <lineage>
        <taxon>Eukaryota</taxon>
        <taxon>Viridiplantae</taxon>
        <taxon>Streptophyta</taxon>
        <taxon>Embryophyta</taxon>
        <taxon>Tracheophyta</taxon>
        <taxon>Spermatophyta</taxon>
        <taxon>Magnoliopsida</taxon>
        <taxon>eudicotyledons</taxon>
        <taxon>Gunneridae</taxon>
        <taxon>Pentapetalae</taxon>
        <taxon>rosids</taxon>
        <taxon>fabids</taxon>
        <taxon>Rosales</taxon>
        <taxon>Rhamnaceae</taxon>
        <taxon>Paliureae</taxon>
        <taxon>Ziziphus</taxon>
    </lineage>
</organism>
<dbReference type="GO" id="GO:0005783">
    <property type="term" value="C:endoplasmic reticulum"/>
    <property type="evidence" value="ECO:0007669"/>
    <property type="project" value="TreeGrafter"/>
</dbReference>
<feature type="transmembrane region" description="Helical" evidence="7">
    <location>
        <begin position="192"/>
        <end position="212"/>
    </location>
</feature>
<dbReference type="Pfam" id="PF03208">
    <property type="entry name" value="PRA1"/>
    <property type="match status" value="2"/>
</dbReference>
<evidence type="ECO:0000313" key="9">
    <source>
        <dbReference type="Proteomes" id="UP000813462"/>
    </source>
</evidence>
<evidence type="ECO:0000256" key="6">
    <source>
        <dbReference type="ARBA" id="ARBA00023136"/>
    </source>
</evidence>
<comment type="caution">
    <text evidence="8">The sequence shown here is derived from an EMBL/GenBank/DDBJ whole genome shotgun (WGS) entry which is preliminary data.</text>
</comment>
<dbReference type="PANTHER" id="PTHR19317">
    <property type="entry name" value="PRENYLATED RAB ACCEPTOR 1-RELATED"/>
    <property type="match status" value="1"/>
</dbReference>
<dbReference type="GO" id="GO:0016192">
    <property type="term" value="P:vesicle-mediated transport"/>
    <property type="evidence" value="ECO:0007669"/>
    <property type="project" value="TreeGrafter"/>
</dbReference>
<keyword evidence="4 7" id="KW-0812">Transmembrane</keyword>